<proteinExistence type="predicted"/>
<sequence>MSPQHPSSPPPAIPQESVIQQVLACFDAYARVHGTRDSILPASRVTPREEQRAFDELRHAIERLRDTTEED</sequence>
<gene>
    <name evidence="1" type="ORF">OG398_34125</name>
</gene>
<protein>
    <submittedName>
        <fullName evidence="1">Uncharacterized protein</fullName>
    </submittedName>
</protein>
<dbReference type="EMBL" id="CP108313">
    <property type="protein sequence ID" value="WTW72930.1"/>
    <property type="molecule type" value="Genomic_DNA"/>
</dbReference>
<organism evidence="1">
    <name type="scientific">Streptomyces sp. NBC_00008</name>
    <dbReference type="NCBI Taxonomy" id="2903610"/>
    <lineage>
        <taxon>Bacteria</taxon>
        <taxon>Bacillati</taxon>
        <taxon>Actinomycetota</taxon>
        <taxon>Actinomycetes</taxon>
        <taxon>Kitasatosporales</taxon>
        <taxon>Streptomycetaceae</taxon>
        <taxon>Streptomyces</taxon>
    </lineage>
</organism>
<reference evidence="1" key="1">
    <citation type="submission" date="2022-10" db="EMBL/GenBank/DDBJ databases">
        <title>The complete genomes of actinobacterial strains from the NBC collection.</title>
        <authorList>
            <person name="Joergensen T.S."/>
            <person name="Alvarez Arevalo M."/>
            <person name="Sterndorff E.B."/>
            <person name="Faurdal D."/>
            <person name="Vuksanovic O."/>
            <person name="Mourched A.-S."/>
            <person name="Charusanti P."/>
            <person name="Shaw S."/>
            <person name="Blin K."/>
            <person name="Weber T."/>
        </authorList>
    </citation>
    <scope>NUCLEOTIDE SEQUENCE</scope>
    <source>
        <strain evidence="1">NBC_00008</strain>
    </source>
</reference>
<accession>A0AAU2VYY6</accession>
<name>A0AAU2VYY6_9ACTN</name>
<evidence type="ECO:0000313" key="1">
    <source>
        <dbReference type="EMBL" id="WTW72930.1"/>
    </source>
</evidence>
<dbReference type="AlphaFoldDB" id="A0AAU2VYY6"/>